<evidence type="ECO:0000256" key="6">
    <source>
        <dbReference type="ARBA" id="ARBA00023136"/>
    </source>
</evidence>
<gene>
    <name evidence="9" type="ORF">FN846DRAFT_777983</name>
</gene>
<evidence type="ECO:0000256" key="8">
    <source>
        <dbReference type="SAM" id="Phobius"/>
    </source>
</evidence>
<dbReference type="GO" id="GO:0005886">
    <property type="term" value="C:plasma membrane"/>
    <property type="evidence" value="ECO:0007669"/>
    <property type="project" value="TreeGrafter"/>
</dbReference>
<comment type="caution">
    <text evidence="9">The sequence shown here is derived from an EMBL/GenBank/DDBJ whole genome shotgun (WGS) entry which is preliminary data.</text>
</comment>
<feature type="transmembrane region" description="Helical" evidence="8">
    <location>
        <begin position="292"/>
        <end position="310"/>
    </location>
</feature>
<feature type="transmembrane region" description="Helical" evidence="8">
    <location>
        <begin position="226"/>
        <end position="249"/>
    </location>
</feature>
<dbReference type="PANTHER" id="PTHR10332">
    <property type="entry name" value="EQUILIBRATIVE NUCLEOSIDE TRANSPORTER"/>
    <property type="match status" value="1"/>
</dbReference>
<keyword evidence="4 8" id="KW-0812">Transmembrane</keyword>
<dbReference type="Pfam" id="PF01733">
    <property type="entry name" value="Nucleoside_tran"/>
    <property type="match status" value="1"/>
</dbReference>
<dbReference type="GO" id="GO:0034257">
    <property type="term" value="F:nicotinamide riboside transmembrane transporter activity"/>
    <property type="evidence" value="ECO:0007669"/>
    <property type="project" value="TreeGrafter"/>
</dbReference>
<protein>
    <submittedName>
        <fullName evidence="9">Nucleoside transporter-domain-containing protein</fullName>
    </submittedName>
</protein>
<dbReference type="FunCoup" id="A0A5J5EYH9">
    <property type="interactions" value="279"/>
</dbReference>
<dbReference type="Proteomes" id="UP000326924">
    <property type="component" value="Unassembled WGS sequence"/>
</dbReference>
<feature type="transmembrane region" description="Helical" evidence="8">
    <location>
        <begin position="56"/>
        <end position="80"/>
    </location>
</feature>
<evidence type="ECO:0000256" key="7">
    <source>
        <dbReference type="SAM" id="MobiDB-lite"/>
    </source>
</evidence>
<evidence type="ECO:0000256" key="4">
    <source>
        <dbReference type="ARBA" id="ARBA00022692"/>
    </source>
</evidence>
<dbReference type="PANTHER" id="PTHR10332:SF88">
    <property type="entry name" value="EQUILIBRATIVE NUCLEOSIDE TRANSPORTER 1, ISOFORM A"/>
    <property type="match status" value="1"/>
</dbReference>
<feature type="transmembrane region" description="Helical" evidence="8">
    <location>
        <begin position="124"/>
        <end position="146"/>
    </location>
</feature>
<dbReference type="EMBL" id="VXIS01000080">
    <property type="protein sequence ID" value="KAA8907354.1"/>
    <property type="molecule type" value="Genomic_DNA"/>
</dbReference>
<feature type="transmembrane region" description="Helical" evidence="8">
    <location>
        <begin position="362"/>
        <end position="387"/>
    </location>
</feature>
<reference evidence="9 10" key="1">
    <citation type="submission" date="2019-09" db="EMBL/GenBank/DDBJ databases">
        <title>Draft genome of the ectomycorrhizal ascomycete Sphaerosporella brunnea.</title>
        <authorList>
            <consortium name="DOE Joint Genome Institute"/>
            <person name="Benucci G.M."/>
            <person name="Marozzi G."/>
            <person name="Antonielli L."/>
            <person name="Sanchez S."/>
            <person name="Marco P."/>
            <person name="Wang X."/>
            <person name="Falini L.B."/>
            <person name="Barry K."/>
            <person name="Haridas S."/>
            <person name="Lipzen A."/>
            <person name="Labutti K."/>
            <person name="Grigoriev I.V."/>
            <person name="Murat C."/>
            <person name="Martin F."/>
            <person name="Albertini E."/>
            <person name="Donnini D."/>
            <person name="Bonito G."/>
        </authorList>
    </citation>
    <scope>NUCLEOTIDE SEQUENCE [LARGE SCALE GENOMIC DNA]</scope>
    <source>
        <strain evidence="9 10">Sb_GMNB300</strain>
    </source>
</reference>
<keyword evidence="5 8" id="KW-1133">Transmembrane helix</keyword>
<feature type="transmembrane region" description="Helical" evidence="8">
    <location>
        <begin position="330"/>
        <end position="350"/>
    </location>
</feature>
<comment type="similarity">
    <text evidence="2">Belongs to the SLC29A/ENT transporter (TC 2.A.57) family.</text>
</comment>
<comment type="subcellular location">
    <subcellularLocation>
        <location evidence="1">Membrane</location>
        <topology evidence="1">Multi-pass membrane protein</topology>
    </subcellularLocation>
</comment>
<dbReference type="PIRSF" id="PIRSF016379">
    <property type="entry name" value="ENT"/>
    <property type="match status" value="1"/>
</dbReference>
<accession>A0A5J5EYH9</accession>
<evidence type="ECO:0000256" key="1">
    <source>
        <dbReference type="ARBA" id="ARBA00004141"/>
    </source>
</evidence>
<evidence type="ECO:0000313" key="10">
    <source>
        <dbReference type="Proteomes" id="UP000326924"/>
    </source>
</evidence>
<keyword evidence="3" id="KW-0813">Transport</keyword>
<feature type="transmembrane region" description="Helical" evidence="8">
    <location>
        <begin position="190"/>
        <end position="211"/>
    </location>
</feature>
<organism evidence="9 10">
    <name type="scientific">Sphaerosporella brunnea</name>
    <dbReference type="NCBI Taxonomy" id="1250544"/>
    <lineage>
        <taxon>Eukaryota</taxon>
        <taxon>Fungi</taxon>
        <taxon>Dikarya</taxon>
        <taxon>Ascomycota</taxon>
        <taxon>Pezizomycotina</taxon>
        <taxon>Pezizomycetes</taxon>
        <taxon>Pezizales</taxon>
        <taxon>Pyronemataceae</taxon>
        <taxon>Sphaerosporella</taxon>
    </lineage>
</organism>
<feature type="transmembrane region" description="Helical" evidence="8">
    <location>
        <begin position="152"/>
        <end position="178"/>
    </location>
</feature>
<dbReference type="GO" id="GO:0000329">
    <property type="term" value="C:fungal-type vacuole membrane"/>
    <property type="evidence" value="ECO:0007669"/>
    <property type="project" value="TreeGrafter"/>
</dbReference>
<evidence type="ECO:0000313" key="9">
    <source>
        <dbReference type="EMBL" id="KAA8907354.1"/>
    </source>
</evidence>
<dbReference type="SUPFAM" id="SSF103473">
    <property type="entry name" value="MFS general substrate transporter"/>
    <property type="match status" value="1"/>
</dbReference>
<keyword evidence="6 8" id="KW-0472">Membrane</keyword>
<keyword evidence="10" id="KW-1185">Reference proteome</keyword>
<dbReference type="InterPro" id="IPR036259">
    <property type="entry name" value="MFS_trans_sf"/>
</dbReference>
<evidence type="ECO:0000256" key="5">
    <source>
        <dbReference type="ARBA" id="ARBA00022989"/>
    </source>
</evidence>
<feature type="region of interest" description="Disordered" evidence="7">
    <location>
        <begin position="1"/>
        <end position="21"/>
    </location>
</feature>
<evidence type="ECO:0000256" key="2">
    <source>
        <dbReference type="ARBA" id="ARBA00007965"/>
    </source>
</evidence>
<name>A0A5J5EYH9_9PEZI</name>
<proteinExistence type="inferred from homology"/>
<dbReference type="InterPro" id="IPR002259">
    <property type="entry name" value="Eqnu_transpt"/>
</dbReference>
<dbReference type="GO" id="GO:0015205">
    <property type="term" value="F:nucleobase transmembrane transporter activity"/>
    <property type="evidence" value="ECO:0007669"/>
    <property type="project" value="TreeGrafter"/>
</dbReference>
<dbReference type="PRINTS" id="PR01130">
    <property type="entry name" value="DERENTRNSPRT"/>
</dbReference>
<evidence type="ECO:0000256" key="3">
    <source>
        <dbReference type="ARBA" id="ARBA00022448"/>
    </source>
</evidence>
<feature type="transmembrane region" description="Helical" evidence="8">
    <location>
        <begin position="92"/>
        <end position="112"/>
    </location>
</feature>
<dbReference type="AlphaFoldDB" id="A0A5J5EYH9"/>
<dbReference type="OrthoDB" id="46396at2759"/>
<feature type="transmembrane region" description="Helical" evidence="8">
    <location>
        <begin position="393"/>
        <end position="417"/>
    </location>
</feature>
<feature type="transmembrane region" description="Helical" evidence="8">
    <location>
        <begin position="429"/>
        <end position="451"/>
    </location>
</feature>
<dbReference type="InParanoid" id="A0A5J5EYH9"/>
<sequence>MTRVVQSVRNALSSSKESQNYQSIPNVDYAEDDANSLEEPPSEQGRQKIGAFEYTVFMLLGVAMLWSWNMFMACATYFQSRFAENEFILSNFQSMILGVSTSTNLAVMIYLSNRQSTANYPYRICTSLILNCVIFTILALSTVMFIVGSASYLVFVLISVFVAALSCGFSQNGVFAFVNRFGGIYTQAIMTGQGIAGVLPAIAQIASVLAIPQSKAAAGGASPKSAFAYFMTATCVSGLCLTLFMVLLARHDISINGKSQSAPLFPSDSDSEEDIGARRSVPLSDLFRKLKLTSFAIFYNFCITMMFPIFTQAILSVRPEGSGRAFQPDVFIPMAFLLWNVGDLSGRIFCGWERLTIKDPRWLAFWAVSRTAFVPLYFMCNIGGRGAVIDNDLFYWLVELGFGFTSGWVGSSCMMAAPNYVDEDEKEACGGFMGLCLVLGLTTGSILSFFVDTA</sequence>